<dbReference type="Proteomes" id="UP001175227">
    <property type="component" value="Unassembled WGS sequence"/>
</dbReference>
<sequence length="126" mass="13812">MSRRQVDLSPTLTLVLGRSIADKQFTAAAGRRAQTAVPSRGTVLGPRFPTIAPHDVKGGVLLLNDPFIRNLLKSEDNQAGMEDSDPQQDEKRERPQAHKVPQSAESYRMVDACDDICESPTRDNAA</sequence>
<keyword evidence="3" id="KW-1185">Reference proteome</keyword>
<reference evidence="2" key="1">
    <citation type="submission" date="2023-06" db="EMBL/GenBank/DDBJ databases">
        <authorList>
            <consortium name="Lawrence Berkeley National Laboratory"/>
            <person name="Ahrendt S."/>
            <person name="Sahu N."/>
            <person name="Indic B."/>
            <person name="Wong-Bajracharya J."/>
            <person name="Merenyi Z."/>
            <person name="Ke H.-M."/>
            <person name="Monk M."/>
            <person name="Kocsube S."/>
            <person name="Drula E."/>
            <person name="Lipzen A."/>
            <person name="Balint B."/>
            <person name="Henrissat B."/>
            <person name="Andreopoulos B."/>
            <person name="Martin F.M."/>
            <person name="Harder C.B."/>
            <person name="Rigling D."/>
            <person name="Ford K.L."/>
            <person name="Foster G.D."/>
            <person name="Pangilinan J."/>
            <person name="Papanicolaou A."/>
            <person name="Barry K."/>
            <person name="LaButti K."/>
            <person name="Viragh M."/>
            <person name="Koriabine M."/>
            <person name="Yan M."/>
            <person name="Riley R."/>
            <person name="Champramary S."/>
            <person name="Plett K.L."/>
            <person name="Tsai I.J."/>
            <person name="Slot J."/>
            <person name="Sipos G."/>
            <person name="Plett J."/>
            <person name="Nagy L.G."/>
            <person name="Grigoriev I.V."/>
        </authorList>
    </citation>
    <scope>NUCLEOTIDE SEQUENCE</scope>
    <source>
        <strain evidence="2">ICMP 16352</strain>
    </source>
</reference>
<proteinExistence type="predicted"/>
<evidence type="ECO:0000313" key="2">
    <source>
        <dbReference type="EMBL" id="KAK0485126.1"/>
    </source>
</evidence>
<evidence type="ECO:0000313" key="3">
    <source>
        <dbReference type="Proteomes" id="UP001175227"/>
    </source>
</evidence>
<feature type="region of interest" description="Disordered" evidence="1">
    <location>
        <begin position="73"/>
        <end position="106"/>
    </location>
</feature>
<protein>
    <submittedName>
        <fullName evidence="2">Uncharacterized protein</fullName>
    </submittedName>
</protein>
<dbReference type="EMBL" id="JAUEPR010000005">
    <property type="protein sequence ID" value="KAK0485126.1"/>
    <property type="molecule type" value="Genomic_DNA"/>
</dbReference>
<name>A0AA39TF57_9AGAR</name>
<gene>
    <name evidence="2" type="ORF">IW261DRAFT_1416983</name>
</gene>
<accession>A0AA39TF57</accession>
<organism evidence="2 3">
    <name type="scientific">Armillaria novae-zelandiae</name>
    <dbReference type="NCBI Taxonomy" id="153914"/>
    <lineage>
        <taxon>Eukaryota</taxon>
        <taxon>Fungi</taxon>
        <taxon>Dikarya</taxon>
        <taxon>Basidiomycota</taxon>
        <taxon>Agaricomycotina</taxon>
        <taxon>Agaricomycetes</taxon>
        <taxon>Agaricomycetidae</taxon>
        <taxon>Agaricales</taxon>
        <taxon>Marasmiineae</taxon>
        <taxon>Physalacriaceae</taxon>
        <taxon>Armillaria</taxon>
    </lineage>
</organism>
<dbReference type="AlphaFoldDB" id="A0AA39TF57"/>
<evidence type="ECO:0000256" key="1">
    <source>
        <dbReference type="SAM" id="MobiDB-lite"/>
    </source>
</evidence>
<comment type="caution">
    <text evidence="2">The sequence shown here is derived from an EMBL/GenBank/DDBJ whole genome shotgun (WGS) entry which is preliminary data.</text>
</comment>